<organism evidence="1 2">
    <name type="scientific">Rhizobium leucaenae</name>
    <dbReference type="NCBI Taxonomy" id="29450"/>
    <lineage>
        <taxon>Bacteria</taxon>
        <taxon>Pseudomonadati</taxon>
        <taxon>Pseudomonadota</taxon>
        <taxon>Alphaproteobacteria</taxon>
        <taxon>Hyphomicrobiales</taxon>
        <taxon>Rhizobiaceae</taxon>
        <taxon>Rhizobium/Agrobacterium group</taxon>
        <taxon>Rhizobium</taxon>
    </lineage>
</organism>
<proteinExistence type="predicted"/>
<evidence type="ECO:0000313" key="1">
    <source>
        <dbReference type="EMBL" id="MBB4570505.1"/>
    </source>
</evidence>
<evidence type="ECO:0000313" key="2">
    <source>
        <dbReference type="Proteomes" id="UP000543836"/>
    </source>
</evidence>
<dbReference type="Proteomes" id="UP000543836">
    <property type="component" value="Unassembled WGS sequence"/>
</dbReference>
<protein>
    <submittedName>
        <fullName evidence="1">Uncharacterized protein</fullName>
    </submittedName>
</protein>
<comment type="caution">
    <text evidence="1">The sequence shown here is derived from an EMBL/GenBank/DDBJ whole genome shotgun (WGS) entry which is preliminary data.</text>
</comment>
<sequence>MNTMWERSSNAFIYCRGLTSSYVTRLRSCNFVVKRIAICGIRYLRFRLLILRISLSQNRYAVLRDML</sequence>
<name>A0A7W6ZYH5_9HYPH</name>
<reference evidence="1 2" key="1">
    <citation type="submission" date="2020-08" db="EMBL/GenBank/DDBJ databases">
        <title>Genomic Encyclopedia of Type Strains, Phase IV (KMG-V): Genome sequencing to study the core and pangenomes of soil and plant-associated prokaryotes.</title>
        <authorList>
            <person name="Whitman W."/>
        </authorList>
    </citation>
    <scope>NUCLEOTIDE SEQUENCE [LARGE SCALE GENOMIC DNA]</scope>
    <source>
        <strain evidence="1 2">SEMIA 492</strain>
    </source>
</reference>
<gene>
    <name evidence="1" type="ORF">GGE60_004644</name>
</gene>
<keyword evidence="2" id="KW-1185">Reference proteome</keyword>
<dbReference type="AlphaFoldDB" id="A0A7W6ZYH5"/>
<dbReference type="EMBL" id="JACIIG010000014">
    <property type="protein sequence ID" value="MBB4570505.1"/>
    <property type="molecule type" value="Genomic_DNA"/>
</dbReference>
<accession>A0A7W6ZYH5</accession>